<evidence type="ECO:0000313" key="6">
    <source>
        <dbReference type="Proteomes" id="UP000769766"/>
    </source>
</evidence>
<dbReference type="AlphaFoldDB" id="A0A932CRG9"/>
<evidence type="ECO:0000256" key="2">
    <source>
        <dbReference type="ARBA" id="ARBA00022723"/>
    </source>
</evidence>
<name>A0A932CRG9_UNCTE</name>
<sequence>MLERFHQILADRHRRAQEWKQAGGKVLGYFCNYTPEELIYAAGLLPVRILSDPEPPSLSEGVFQAFYCPFSRSCLDQGLRGNYDYLDGLITAYACDHLKGVFNIWRRHKPDLFSEFVDMPSRVDTPEAQTFLTHELSKVQESLERLAGRTISPAALARAIEVYQTNRSLTQQLYQLRRAPVPPLSGAEMLTVVVAGMLIPKDEHNRLLSELLAQLEGPAHPAPPAAGRARLMVLGSEIDNPRVLQLIEESGAVVVTDDLCTGTRYCWRAPAPAAEEPLAALAHLY</sequence>
<evidence type="ECO:0000256" key="3">
    <source>
        <dbReference type="ARBA" id="ARBA00023004"/>
    </source>
</evidence>
<keyword evidence="2" id="KW-0479">Metal-binding</keyword>
<dbReference type="Gene3D" id="3.40.50.11890">
    <property type="match status" value="1"/>
</dbReference>
<evidence type="ECO:0000256" key="1">
    <source>
        <dbReference type="ARBA" id="ARBA00005806"/>
    </source>
</evidence>
<evidence type="ECO:0000256" key="4">
    <source>
        <dbReference type="ARBA" id="ARBA00023014"/>
    </source>
</evidence>
<dbReference type="Gene3D" id="3.40.50.11900">
    <property type="match status" value="1"/>
</dbReference>
<dbReference type="Gene3D" id="1.20.1270.370">
    <property type="match status" value="1"/>
</dbReference>
<protein>
    <submittedName>
        <fullName evidence="5">2-hydroxyacyl-CoA dehydratase</fullName>
    </submittedName>
</protein>
<dbReference type="PANTHER" id="PTHR30548">
    <property type="entry name" value="2-HYDROXYGLUTARYL-COA DEHYDRATASE, D-COMPONENT-RELATED"/>
    <property type="match status" value="1"/>
</dbReference>
<dbReference type="Proteomes" id="UP000769766">
    <property type="component" value="Unassembled WGS sequence"/>
</dbReference>
<gene>
    <name evidence="5" type="ORF">HYY20_13030</name>
</gene>
<organism evidence="5 6">
    <name type="scientific">Tectimicrobiota bacterium</name>
    <dbReference type="NCBI Taxonomy" id="2528274"/>
    <lineage>
        <taxon>Bacteria</taxon>
        <taxon>Pseudomonadati</taxon>
        <taxon>Nitrospinota/Tectimicrobiota group</taxon>
        <taxon>Candidatus Tectimicrobiota</taxon>
    </lineage>
</organism>
<dbReference type="GO" id="GO:0051536">
    <property type="term" value="F:iron-sulfur cluster binding"/>
    <property type="evidence" value="ECO:0007669"/>
    <property type="project" value="UniProtKB-KW"/>
</dbReference>
<keyword evidence="4" id="KW-0411">Iron-sulfur</keyword>
<evidence type="ECO:0000313" key="5">
    <source>
        <dbReference type="EMBL" id="MBI2877791.1"/>
    </source>
</evidence>
<dbReference type="InterPro" id="IPR010327">
    <property type="entry name" value="FldB/FldC_alpha/beta"/>
</dbReference>
<keyword evidence="3" id="KW-0408">Iron</keyword>
<reference evidence="5" key="1">
    <citation type="submission" date="2020-07" db="EMBL/GenBank/DDBJ databases">
        <title>Huge and variable diversity of episymbiotic CPR bacteria and DPANN archaea in groundwater ecosystems.</title>
        <authorList>
            <person name="He C.Y."/>
            <person name="Keren R."/>
            <person name="Whittaker M."/>
            <person name="Farag I.F."/>
            <person name="Doudna J."/>
            <person name="Cate J.H.D."/>
            <person name="Banfield J.F."/>
        </authorList>
    </citation>
    <scope>NUCLEOTIDE SEQUENCE</scope>
    <source>
        <strain evidence="5">NC_groundwater_672_Ag_B-0.1um_62_36</strain>
    </source>
</reference>
<comment type="similarity">
    <text evidence="1">Belongs to the FldB/FldC dehydratase alpha/beta subunit family.</text>
</comment>
<dbReference type="PANTHER" id="PTHR30548:SF5">
    <property type="entry name" value="SUBUNIT OF OXYGEN-SENSITIVE 2-HYDROXYISOCAPROYL-COA DEHYDRATASE"/>
    <property type="match status" value="1"/>
</dbReference>
<comment type="caution">
    <text evidence="5">The sequence shown here is derived from an EMBL/GenBank/DDBJ whole genome shotgun (WGS) entry which is preliminary data.</text>
</comment>
<accession>A0A932CRG9</accession>
<dbReference type="EMBL" id="JACPRF010000396">
    <property type="protein sequence ID" value="MBI2877791.1"/>
    <property type="molecule type" value="Genomic_DNA"/>
</dbReference>
<feature type="non-terminal residue" evidence="5">
    <location>
        <position position="285"/>
    </location>
</feature>
<dbReference type="GO" id="GO:0046872">
    <property type="term" value="F:metal ion binding"/>
    <property type="evidence" value="ECO:0007669"/>
    <property type="project" value="UniProtKB-KW"/>
</dbReference>
<dbReference type="Pfam" id="PF06050">
    <property type="entry name" value="HGD-D"/>
    <property type="match status" value="1"/>
</dbReference>
<proteinExistence type="inferred from homology"/>